<dbReference type="InterPro" id="IPR036226">
    <property type="entry name" value="LipOase_C_sf"/>
</dbReference>
<sequence>MAEYTVQVVTGTAFEGNTMDSISITLVGSRGEGEKRRLDHFGCDFLPGATDEYHIHEKHDLGDIILIRLHKEPFSIFPEDSWFCEQVTVTSATGKIYHFPCYRWIEGYITVEVPEGTATLASAKTLNPLLLKQRENELKERREAYKWKVYHKGFPRCIDADGVKELDSNIKYSISKFITFLMNKETSSLEIKLQGLSGCKESWESFEDIRRIFWTHKSATAVYVCQHWKEDTFFGYQFLNGADPMMIRRCDKIPDNFPVTDSMVAHILGPKTNLTTELQNGKIFIADYKILEGIPENILDGHKQYMAAPLCLFYLTPQDEMIPLAIQINQTPGPENPIFLPSDNEWDWLLAKIWVRSSNFATHQSLSHFLRTHLFAEVFCIATLRQLPMAHPLFKLLMPHHRYTLQINVLARERLIGPGGSFDKNTAIGVAGIAELIAREMEYVNYSSMCIVDELKSRGVESLPNFYYKDDGLKIWSAIESYVSGIVDCYYKSDESIQTDQELQAWVLEIFKEGFLERKSSGVPSSLQTRDELIKYLNIVIFISSAQHAAVNSGQFDFLAWMPNSPCTMRQPPPKTKGTATLESVLKGLPSVGVTATAMITVKLLSDEPGGRRPLGAFLDEYFTEEEPRRCIKAFQERLSQISAEIESRNKSLPLTYNYLNPKMVENSVSI</sequence>
<feature type="domain" description="PLAT" evidence="14">
    <location>
        <begin position="2"/>
        <end position="119"/>
    </location>
</feature>
<dbReference type="Gene3D" id="2.60.60.20">
    <property type="entry name" value="PLAT/LH2 domain"/>
    <property type="match status" value="1"/>
</dbReference>
<evidence type="ECO:0000256" key="5">
    <source>
        <dbReference type="ARBA" id="ARBA00022723"/>
    </source>
</evidence>
<dbReference type="GO" id="GO:0005506">
    <property type="term" value="F:iron ion binding"/>
    <property type="evidence" value="ECO:0007669"/>
    <property type="project" value="InterPro"/>
</dbReference>
<dbReference type="GO" id="GO:0034440">
    <property type="term" value="P:lipid oxidation"/>
    <property type="evidence" value="ECO:0007669"/>
    <property type="project" value="InterPro"/>
</dbReference>
<feature type="binding site" evidence="10">
    <location>
        <position position="368"/>
    </location>
    <ligand>
        <name>Fe cation</name>
        <dbReference type="ChEBI" id="CHEBI:24875"/>
        <note>catalytic</note>
    </ligand>
</feature>
<dbReference type="SUPFAM" id="SSF48484">
    <property type="entry name" value="Lipoxigenase"/>
    <property type="match status" value="1"/>
</dbReference>
<dbReference type="PANTHER" id="PTHR11771">
    <property type="entry name" value="LIPOXYGENASE"/>
    <property type="match status" value="1"/>
</dbReference>
<dbReference type="InterPro" id="IPR013819">
    <property type="entry name" value="LipOase_C"/>
</dbReference>
<comment type="pathway">
    <text evidence="2">Lipid metabolism.</text>
</comment>
<comment type="cofactor">
    <cofactor evidence="10">
        <name>Fe cation</name>
        <dbReference type="ChEBI" id="CHEBI:24875"/>
    </cofactor>
    <text evidence="10">Binds 1 Fe cation per subunit.</text>
</comment>
<accession>A0AAV7L0Z2</accession>
<comment type="caution">
    <text evidence="13">Lacks conserved residue(s) required for the propagation of feature annotation.</text>
</comment>
<protein>
    <submittedName>
        <fullName evidence="16">Uncharacterized protein</fullName>
    </submittedName>
</protein>
<evidence type="ECO:0000256" key="1">
    <source>
        <dbReference type="ARBA" id="ARBA00004496"/>
    </source>
</evidence>
<evidence type="ECO:0000256" key="13">
    <source>
        <dbReference type="PROSITE-ProRule" id="PRU00152"/>
    </source>
</evidence>
<proteinExistence type="inferred from homology"/>
<dbReference type="InterPro" id="IPR001885">
    <property type="entry name" value="LipOase_mml"/>
</dbReference>
<dbReference type="EMBL" id="JANPWB010000016">
    <property type="protein sequence ID" value="KAJ1084534.1"/>
    <property type="molecule type" value="Genomic_DNA"/>
</dbReference>
<evidence type="ECO:0000256" key="2">
    <source>
        <dbReference type="ARBA" id="ARBA00005189"/>
    </source>
</evidence>
<evidence type="ECO:0000256" key="7">
    <source>
        <dbReference type="ARBA" id="ARBA00023002"/>
    </source>
</evidence>
<dbReference type="InterPro" id="IPR000907">
    <property type="entry name" value="LipOase"/>
</dbReference>
<evidence type="ECO:0000256" key="10">
    <source>
        <dbReference type="PIRSR" id="PIRSR601885-1"/>
    </source>
</evidence>
<feature type="binding site" evidence="11">
    <location>
        <position position="80"/>
    </location>
    <ligand>
        <name>Ca(2+)</name>
        <dbReference type="ChEBI" id="CHEBI:29108"/>
        <label>1</label>
    </ligand>
</feature>
<dbReference type="GO" id="GO:0016702">
    <property type="term" value="F:oxidoreductase activity, acting on single donors with incorporation of molecular oxygen, incorporation of two atoms of oxygen"/>
    <property type="evidence" value="ECO:0007669"/>
    <property type="project" value="InterPro"/>
</dbReference>
<dbReference type="PROSITE" id="PS51393">
    <property type="entry name" value="LIPOXYGENASE_3"/>
    <property type="match status" value="1"/>
</dbReference>
<organism evidence="16 17">
    <name type="scientific">Pleurodeles waltl</name>
    <name type="common">Iberian ribbed newt</name>
    <dbReference type="NCBI Taxonomy" id="8319"/>
    <lineage>
        <taxon>Eukaryota</taxon>
        <taxon>Metazoa</taxon>
        <taxon>Chordata</taxon>
        <taxon>Craniata</taxon>
        <taxon>Vertebrata</taxon>
        <taxon>Euteleostomi</taxon>
        <taxon>Amphibia</taxon>
        <taxon>Batrachia</taxon>
        <taxon>Caudata</taxon>
        <taxon>Salamandroidea</taxon>
        <taxon>Salamandridae</taxon>
        <taxon>Pleurodelinae</taxon>
        <taxon>Pleurodeles</taxon>
    </lineage>
</organism>
<dbReference type="AlphaFoldDB" id="A0AAV7L0Z2"/>
<dbReference type="PROSITE" id="PS00081">
    <property type="entry name" value="LIPOXYGENASE_2"/>
    <property type="match status" value="1"/>
</dbReference>
<comment type="similarity">
    <text evidence="3">Belongs to the lipoxygenase family.</text>
</comment>
<dbReference type="Pfam" id="PF01477">
    <property type="entry name" value="PLAT"/>
    <property type="match status" value="1"/>
</dbReference>
<dbReference type="Proteomes" id="UP001066276">
    <property type="component" value="Chromosome 12"/>
</dbReference>
<evidence type="ECO:0000313" key="17">
    <source>
        <dbReference type="Proteomes" id="UP001066276"/>
    </source>
</evidence>
<feature type="site" description="Essential for stabilizing binding to COTL1" evidence="12">
    <location>
        <position position="104"/>
    </location>
</feature>
<gene>
    <name evidence="16" type="ORF">NDU88_004681</name>
</gene>
<dbReference type="PROSITE" id="PS50095">
    <property type="entry name" value="PLAT"/>
    <property type="match status" value="1"/>
</dbReference>
<dbReference type="InterPro" id="IPR020834">
    <property type="entry name" value="LipOase_CS"/>
</dbReference>
<dbReference type="InterPro" id="IPR042062">
    <property type="entry name" value="PLAT_LOX_verte"/>
</dbReference>
<dbReference type="FunFam" id="1.20.245.10:FF:000001">
    <property type="entry name" value="Arachidonate 5-lipoxygenase a"/>
    <property type="match status" value="1"/>
</dbReference>
<dbReference type="PRINTS" id="PR00087">
    <property type="entry name" value="LIPOXYGENASE"/>
</dbReference>
<dbReference type="SMART" id="SM00308">
    <property type="entry name" value="LH2"/>
    <property type="match status" value="1"/>
</dbReference>
<feature type="binding site" evidence="10">
    <location>
        <position position="548"/>
    </location>
    <ligand>
        <name>Fe cation</name>
        <dbReference type="ChEBI" id="CHEBI:24875"/>
        <note>catalytic</note>
    </ligand>
</feature>
<keyword evidence="6" id="KW-0223">Dioxygenase</keyword>
<dbReference type="CDD" id="cd01753">
    <property type="entry name" value="PLAT_LOX"/>
    <property type="match status" value="1"/>
</dbReference>
<keyword evidence="11" id="KW-0106">Calcium</keyword>
<dbReference type="SUPFAM" id="SSF49723">
    <property type="entry name" value="Lipase/lipooxygenase domain (PLAT/LH2 domain)"/>
    <property type="match status" value="1"/>
</dbReference>
<evidence type="ECO:0000256" key="3">
    <source>
        <dbReference type="ARBA" id="ARBA00009419"/>
    </source>
</evidence>
<evidence type="ECO:0000259" key="15">
    <source>
        <dbReference type="PROSITE" id="PS51393"/>
    </source>
</evidence>
<dbReference type="GO" id="GO:0005737">
    <property type="term" value="C:cytoplasm"/>
    <property type="evidence" value="ECO:0007669"/>
    <property type="project" value="UniProtKB-SubCell"/>
</dbReference>
<comment type="caution">
    <text evidence="16">The sequence shown here is derived from an EMBL/GenBank/DDBJ whole genome shotgun (WGS) entry which is preliminary data.</text>
</comment>
<keyword evidence="5 10" id="KW-0479">Metal-binding</keyword>
<feature type="domain" description="Lipoxygenase" evidence="15">
    <location>
        <begin position="119"/>
        <end position="671"/>
    </location>
</feature>
<dbReference type="InterPro" id="IPR036392">
    <property type="entry name" value="PLAT/LH2_dom_sf"/>
</dbReference>
<evidence type="ECO:0000259" key="14">
    <source>
        <dbReference type="PROSITE" id="PS50095"/>
    </source>
</evidence>
<name>A0AAV7L0Z2_PLEWA</name>
<keyword evidence="7" id="KW-0560">Oxidoreductase</keyword>
<dbReference type="Gene3D" id="3.10.450.60">
    <property type="match status" value="1"/>
</dbReference>
<dbReference type="InterPro" id="IPR001024">
    <property type="entry name" value="PLAT/LH2_dom"/>
</dbReference>
<evidence type="ECO:0000256" key="4">
    <source>
        <dbReference type="ARBA" id="ARBA00022490"/>
    </source>
</evidence>
<feature type="binding site" evidence="10">
    <location>
        <position position="373"/>
    </location>
    <ligand>
        <name>Fe cation</name>
        <dbReference type="ChEBI" id="CHEBI:24875"/>
        <note>catalytic</note>
    </ligand>
</feature>
<feature type="binding site" evidence="11">
    <location>
        <position position="39"/>
    </location>
    <ligand>
        <name>Ca(2+)</name>
        <dbReference type="ChEBI" id="CHEBI:29108"/>
        <label>2</label>
    </ligand>
</feature>
<evidence type="ECO:0000256" key="9">
    <source>
        <dbReference type="ARBA" id="ARBA00023098"/>
    </source>
</evidence>
<evidence type="ECO:0000256" key="11">
    <source>
        <dbReference type="PIRSR" id="PIRSR601885-2"/>
    </source>
</evidence>
<evidence type="ECO:0000256" key="8">
    <source>
        <dbReference type="ARBA" id="ARBA00023004"/>
    </source>
</evidence>
<reference evidence="16" key="1">
    <citation type="journal article" date="2022" name="bioRxiv">
        <title>Sequencing and chromosome-scale assembly of the giantPleurodeles waltlgenome.</title>
        <authorList>
            <person name="Brown T."/>
            <person name="Elewa A."/>
            <person name="Iarovenko S."/>
            <person name="Subramanian E."/>
            <person name="Araus A.J."/>
            <person name="Petzold A."/>
            <person name="Susuki M."/>
            <person name="Suzuki K.-i.T."/>
            <person name="Hayashi T."/>
            <person name="Toyoda A."/>
            <person name="Oliveira C."/>
            <person name="Osipova E."/>
            <person name="Leigh N.D."/>
            <person name="Simon A."/>
            <person name="Yun M.H."/>
        </authorList>
    </citation>
    <scope>NUCLEOTIDE SEQUENCE</scope>
    <source>
        <strain evidence="16">20211129_DDA</strain>
        <tissue evidence="16">Liver</tissue>
    </source>
</reference>
<dbReference type="Pfam" id="PF00305">
    <property type="entry name" value="Lipoxygenase"/>
    <property type="match status" value="1"/>
</dbReference>
<keyword evidence="4" id="KW-0963">Cytoplasm</keyword>
<dbReference type="PRINTS" id="PR00467">
    <property type="entry name" value="MAMLPOXGNASE"/>
</dbReference>
<comment type="subcellular location">
    <subcellularLocation>
        <location evidence="1">Cytoplasm</location>
    </subcellularLocation>
</comment>
<feature type="binding site" evidence="10">
    <location>
        <position position="671"/>
    </location>
    <ligand>
        <name>Fe cation</name>
        <dbReference type="ChEBI" id="CHEBI:24875"/>
        <note>catalytic</note>
    </ligand>
</feature>
<evidence type="ECO:0000313" key="16">
    <source>
        <dbReference type="EMBL" id="KAJ1084534.1"/>
    </source>
</evidence>
<dbReference type="FunFam" id="2.60.60.20:FF:000002">
    <property type="entry name" value="Arachidonate 5-lipoxygenase a"/>
    <property type="match status" value="1"/>
</dbReference>
<evidence type="ECO:0000256" key="6">
    <source>
        <dbReference type="ARBA" id="ARBA00022964"/>
    </source>
</evidence>
<keyword evidence="8 10" id="KW-0408">Iron</keyword>
<keyword evidence="9" id="KW-0443">Lipid metabolism</keyword>
<evidence type="ECO:0000256" key="12">
    <source>
        <dbReference type="PIRSR" id="PIRSR601885-3"/>
    </source>
</evidence>
<dbReference type="Gene3D" id="1.20.245.10">
    <property type="entry name" value="Lipoxygenase-1, Domain 5"/>
    <property type="match status" value="1"/>
</dbReference>
<keyword evidence="17" id="KW-1185">Reference proteome</keyword>